<proteinExistence type="predicted"/>
<reference evidence="2" key="1">
    <citation type="journal article" date="2022" name="Nat. Commun.">
        <title>Chromosome evolution and the genetic basis of agronomically important traits in greater yam.</title>
        <authorList>
            <person name="Bredeson J.V."/>
            <person name="Lyons J.B."/>
            <person name="Oniyinde I.O."/>
            <person name="Okereke N.R."/>
            <person name="Kolade O."/>
            <person name="Nnabue I."/>
            <person name="Nwadili C.O."/>
            <person name="Hribova E."/>
            <person name="Parker M."/>
            <person name="Nwogha J."/>
            <person name="Shu S."/>
            <person name="Carlson J."/>
            <person name="Kariba R."/>
            <person name="Muthemba S."/>
            <person name="Knop K."/>
            <person name="Barton G.J."/>
            <person name="Sherwood A.V."/>
            <person name="Lopez-Montes A."/>
            <person name="Asiedu R."/>
            <person name="Jamnadass R."/>
            <person name="Muchugi A."/>
            <person name="Goodstein D."/>
            <person name="Egesi C.N."/>
            <person name="Featherston J."/>
            <person name="Asfaw A."/>
            <person name="Simpson G.G."/>
            <person name="Dolezel J."/>
            <person name="Hendre P.S."/>
            <person name="Van Deynze A."/>
            <person name="Kumar P.L."/>
            <person name="Obidiegwu J.E."/>
            <person name="Bhattacharjee R."/>
            <person name="Rokhsar D.S."/>
        </authorList>
    </citation>
    <scope>NUCLEOTIDE SEQUENCE [LARGE SCALE GENOMIC DNA]</scope>
    <source>
        <strain evidence="2">cv. TDa95/00328</strain>
    </source>
</reference>
<dbReference type="Proteomes" id="UP000827976">
    <property type="component" value="Chromosome 7"/>
</dbReference>
<dbReference type="EMBL" id="CM037017">
    <property type="protein sequence ID" value="KAH7676434.1"/>
    <property type="molecule type" value="Genomic_DNA"/>
</dbReference>
<accession>A0ACB7VPR8</accession>
<keyword evidence="2" id="KW-1185">Reference proteome</keyword>
<comment type="caution">
    <text evidence="1">The sequence shown here is derived from an EMBL/GenBank/DDBJ whole genome shotgun (WGS) entry which is preliminary data.</text>
</comment>
<gene>
    <name evidence="1" type="ORF">IHE45_07G015500</name>
</gene>
<evidence type="ECO:0000313" key="1">
    <source>
        <dbReference type="EMBL" id="KAH7676434.1"/>
    </source>
</evidence>
<organism evidence="1 2">
    <name type="scientific">Dioscorea alata</name>
    <name type="common">Purple yam</name>
    <dbReference type="NCBI Taxonomy" id="55571"/>
    <lineage>
        <taxon>Eukaryota</taxon>
        <taxon>Viridiplantae</taxon>
        <taxon>Streptophyta</taxon>
        <taxon>Embryophyta</taxon>
        <taxon>Tracheophyta</taxon>
        <taxon>Spermatophyta</taxon>
        <taxon>Magnoliopsida</taxon>
        <taxon>Liliopsida</taxon>
        <taxon>Dioscoreales</taxon>
        <taxon>Dioscoreaceae</taxon>
        <taxon>Dioscorea</taxon>
    </lineage>
</organism>
<name>A0ACB7VPR8_DIOAL</name>
<sequence>MIQLLTSEESSQMELSLIAIVGRAGVGKSTLAHLVYDDERVASHFPLKFWVSASEIHDTASLLRSSALSLSRDDEDREDQLAASRFLLVLDDFFYGVIEWDKLCEHLGAETRGSKIVISVEDEEIVKNMGLHYLSCYPKELSHEDSWSLFKECACLNLGTTQVSRKFEQVGRKIVKKLEGLPLAARMVGCLLCSNTDLNNWKLILNAGVWKSKPDELYGIPAALWLSYQHLPSHIKKCLAYCSVFPRGHIFNKEDLIHMWIAQGLIQPQEGTRMEDSGIEYFDYLVRRSFFRSIESDKATHPMFRKLDMPDYAMHDVIHKLAVVITLGESLRLSGGDKSNENVERTQHNHEIHRKKVRHLYLQSDCLALSEVLGLSMLGDIETLVFYRTNKLSFDYDSLFKRLTSIRVLYLCDKELEVMPESIGELKQLRCLNLSKTSIVVVPEQVCSLFNLQTLKLDWDAPRFHVPDCEKFPEGMSKLINLRHFKAKDCKMHKIGRLTCLQDLEEFIVSREEGHKIVELKYMNQITGSLALHYLDNVHTEEEAKEAALNDKEHLEDLYLSWRLPGVFQEDAIFEALKPHPNLKKLTIARNLETTTPCWLEDGSLCNLEALSISQCHNLDLLLLGQLQSLKSLWVNDLYELLWLGPRCWNGGEDVLFLPCLSQLHIKECFNLTELIPLPPTLEKLELEKVGLQVLPGFQQSRSSVSSFSLTSVHISDCYRLTSLQVGLLQHQNQHQLQALTSLTISNCSQLLYLPDHGFSALKSLQFLHIERCKNLKYKRVENENANANLPSSLLKLKIMECPHLTNDSFFMGLESLVSLTSLEISCGLGRQPQEVELLTSLPHQLLQQMKALTQLSIIRCRGLELLSFESLVSLKTMKIIGCRKLQTACSSLVDTSPLPLEYLEIKESSLQILTEQLMSRLTFLHELKLVHYCPKASFPKSMDDGLHCLVSLQRLHFLLCHKLQSLPDELASIPFLKELYIIDCKKLKCLPDKGVPLSLELLVIHGCGDLYYRCLDGGEDWPKISHAFVQVEYGSSDDESS</sequence>
<evidence type="ECO:0000313" key="2">
    <source>
        <dbReference type="Proteomes" id="UP000827976"/>
    </source>
</evidence>
<keyword evidence="1" id="KW-0378">Hydrolase</keyword>
<protein>
    <submittedName>
        <fullName evidence="1">P-loop containing nucleoside triphosphate hydrolase protein</fullName>
    </submittedName>
</protein>